<dbReference type="EMBL" id="BAABCN010000002">
    <property type="protein sequence ID" value="GAA3871493.1"/>
    <property type="molecule type" value="Genomic_DNA"/>
</dbReference>
<proteinExistence type="predicted"/>
<dbReference type="Proteomes" id="UP001501803">
    <property type="component" value="Unassembled WGS sequence"/>
</dbReference>
<name>A0ABP7KAU2_9MICO</name>
<accession>A0ABP7KAU2</accession>
<evidence type="ECO:0008006" key="3">
    <source>
        <dbReference type="Google" id="ProtNLM"/>
    </source>
</evidence>
<keyword evidence="2" id="KW-1185">Reference proteome</keyword>
<dbReference type="RefSeq" id="WP_345063678.1">
    <property type="nucleotide sequence ID" value="NZ_BAABCN010000002.1"/>
</dbReference>
<organism evidence="1 2">
    <name type="scientific">Leifsonia kafniensis</name>
    <dbReference type="NCBI Taxonomy" id="475957"/>
    <lineage>
        <taxon>Bacteria</taxon>
        <taxon>Bacillati</taxon>
        <taxon>Actinomycetota</taxon>
        <taxon>Actinomycetes</taxon>
        <taxon>Micrococcales</taxon>
        <taxon>Microbacteriaceae</taxon>
        <taxon>Leifsonia</taxon>
    </lineage>
</organism>
<evidence type="ECO:0000313" key="1">
    <source>
        <dbReference type="EMBL" id="GAA3871493.1"/>
    </source>
</evidence>
<reference evidence="2" key="1">
    <citation type="journal article" date="2019" name="Int. J. Syst. Evol. Microbiol.">
        <title>The Global Catalogue of Microorganisms (GCM) 10K type strain sequencing project: providing services to taxonomists for standard genome sequencing and annotation.</title>
        <authorList>
            <consortium name="The Broad Institute Genomics Platform"/>
            <consortium name="The Broad Institute Genome Sequencing Center for Infectious Disease"/>
            <person name="Wu L."/>
            <person name="Ma J."/>
        </authorList>
    </citation>
    <scope>NUCLEOTIDE SEQUENCE [LARGE SCALE GENOMIC DNA]</scope>
    <source>
        <strain evidence="2">JCM 17021</strain>
    </source>
</reference>
<evidence type="ECO:0000313" key="2">
    <source>
        <dbReference type="Proteomes" id="UP001501803"/>
    </source>
</evidence>
<comment type="caution">
    <text evidence="1">The sequence shown here is derived from an EMBL/GenBank/DDBJ whole genome shotgun (WGS) entry which is preliminary data.</text>
</comment>
<gene>
    <name evidence="1" type="ORF">GCM10022381_13230</name>
</gene>
<protein>
    <recommendedName>
        <fullName evidence="3">TubC N-terminal docking domain-containing protein</fullName>
    </recommendedName>
</protein>
<sequence>MTMTDQLLTDAIIAYVGKGRVTIPTADENAVREIDLEHADELLSEVRHALADSDRIELARSEAVDGSMWEPFRVRLAEIRPDLDERAADALGWRWGFNYFHG</sequence>